<name>A0ABS3FPE0_9CYAN</name>
<sequence length="176" mass="19433">MSENVSQWLEEIRSLKQEIIRVEQERDAALAGADRWRGLYTTEGQQRRTQVEQLTEAIASLKAKLEQLQAGPSSLPRAIAPSELLQELAGMGPDEVKGKLIEALMERDRLAQELSRMTECLEAEKASHEQTRQSLTSALGDTVELLKKAQPGTKSGLNLDLARLVSGTPLNPTTED</sequence>
<organism evidence="2 3">
    <name type="scientific">Phormidium pseudopriestleyi FRX01</name>
    <dbReference type="NCBI Taxonomy" id="1759528"/>
    <lineage>
        <taxon>Bacteria</taxon>
        <taxon>Bacillati</taxon>
        <taxon>Cyanobacteriota</taxon>
        <taxon>Cyanophyceae</taxon>
        <taxon>Oscillatoriophycideae</taxon>
        <taxon>Oscillatoriales</taxon>
        <taxon>Oscillatoriaceae</taxon>
        <taxon>Phormidium</taxon>
    </lineage>
</organism>
<proteinExistence type="predicted"/>
<protein>
    <submittedName>
        <fullName evidence="2">Uncharacterized protein</fullName>
    </submittedName>
</protein>
<evidence type="ECO:0000313" key="3">
    <source>
        <dbReference type="Proteomes" id="UP000664844"/>
    </source>
</evidence>
<accession>A0ABS3FPE0</accession>
<dbReference type="RefSeq" id="WP_207087517.1">
    <property type="nucleotide sequence ID" value="NZ_JAFLQW010000213.1"/>
</dbReference>
<evidence type="ECO:0000256" key="1">
    <source>
        <dbReference type="SAM" id="Coils"/>
    </source>
</evidence>
<reference evidence="2 3" key="1">
    <citation type="submission" date="2021-03" db="EMBL/GenBank/DDBJ databases">
        <title>Metabolic Capacity of the Antarctic Cyanobacterium Phormidium pseudopriestleyi that Sustains Oxygenic Photosynthesis in the Presence of Hydrogen Sulfide.</title>
        <authorList>
            <person name="Lumian J.E."/>
            <person name="Jungblut A.D."/>
            <person name="Dillon M.L."/>
            <person name="Hawes I."/>
            <person name="Doran P.T."/>
            <person name="Mackey T.J."/>
            <person name="Dick G.J."/>
            <person name="Grettenberger C.L."/>
            <person name="Sumner D.Y."/>
        </authorList>
    </citation>
    <scope>NUCLEOTIDE SEQUENCE [LARGE SCALE GENOMIC DNA]</scope>
    <source>
        <strain evidence="2 3">FRX01</strain>
    </source>
</reference>
<evidence type="ECO:0000313" key="2">
    <source>
        <dbReference type="EMBL" id="MBO0348981.1"/>
    </source>
</evidence>
<dbReference type="Proteomes" id="UP000664844">
    <property type="component" value="Unassembled WGS sequence"/>
</dbReference>
<dbReference type="EMBL" id="JAFLQW010000213">
    <property type="protein sequence ID" value="MBO0348981.1"/>
    <property type="molecule type" value="Genomic_DNA"/>
</dbReference>
<comment type="caution">
    <text evidence="2">The sequence shown here is derived from an EMBL/GenBank/DDBJ whole genome shotgun (WGS) entry which is preliminary data.</text>
</comment>
<keyword evidence="3" id="KW-1185">Reference proteome</keyword>
<keyword evidence="1" id="KW-0175">Coiled coil</keyword>
<feature type="coiled-coil region" evidence="1">
    <location>
        <begin position="5"/>
        <end position="71"/>
    </location>
</feature>
<gene>
    <name evidence="2" type="ORF">J0895_07675</name>
</gene>